<keyword evidence="5" id="KW-0597">Phosphoprotein</keyword>
<evidence type="ECO:0000256" key="3">
    <source>
        <dbReference type="ARBA" id="ARBA00016738"/>
    </source>
</evidence>
<dbReference type="AlphaFoldDB" id="A0A7S3APR3"/>
<evidence type="ECO:0000256" key="9">
    <source>
        <dbReference type="ARBA" id="ARBA00093307"/>
    </source>
</evidence>
<evidence type="ECO:0000256" key="4">
    <source>
        <dbReference type="ARBA" id="ARBA00022454"/>
    </source>
</evidence>
<dbReference type="GO" id="GO:0005730">
    <property type="term" value="C:nucleolus"/>
    <property type="evidence" value="ECO:0007669"/>
    <property type="project" value="UniProtKB-SubCell"/>
</dbReference>
<keyword evidence="7" id="KW-0175">Coiled coil</keyword>
<keyword evidence="6" id="KW-0164">Citrullination</keyword>
<evidence type="ECO:0000313" key="11">
    <source>
        <dbReference type="EMBL" id="CAE0109587.1"/>
    </source>
</evidence>
<gene>
    <name evidence="11" type="ORF">HERI1096_LOCUS10247</name>
</gene>
<dbReference type="PANTHER" id="PTHR13557">
    <property type="entry name" value="COILED-COIL DOMAIN-CONTAINING PROTEIN 86"/>
    <property type="match status" value="1"/>
</dbReference>
<feature type="region of interest" description="Disordered" evidence="10">
    <location>
        <begin position="53"/>
        <end position="115"/>
    </location>
</feature>
<dbReference type="InterPro" id="IPR026570">
    <property type="entry name" value="CCDC86"/>
</dbReference>
<evidence type="ECO:0000256" key="7">
    <source>
        <dbReference type="ARBA" id="ARBA00023054"/>
    </source>
</evidence>
<feature type="compositionally biased region" description="Polar residues" evidence="10">
    <location>
        <begin position="76"/>
        <end position="86"/>
    </location>
</feature>
<evidence type="ECO:0000256" key="2">
    <source>
        <dbReference type="ARBA" id="ARBA00004604"/>
    </source>
</evidence>
<comment type="subcellular location">
    <subcellularLocation>
        <location evidence="1">Chromosome</location>
    </subcellularLocation>
    <subcellularLocation>
        <location evidence="2">Nucleus</location>
        <location evidence="2">Nucleolus</location>
    </subcellularLocation>
</comment>
<dbReference type="GO" id="GO:0005694">
    <property type="term" value="C:chromosome"/>
    <property type="evidence" value="ECO:0007669"/>
    <property type="project" value="UniProtKB-SubCell"/>
</dbReference>
<proteinExistence type="predicted"/>
<protein>
    <recommendedName>
        <fullName evidence="3">Coiled-coil domain-containing protein 86</fullName>
    </recommendedName>
</protein>
<sequence>MGKVRPWKAPQKSRGTSNIAVGKIRSSWDQRLQQRAERAAVLAAQKAVDEEIRTQKRAEREAREAKEKKKEENMARGQQYQVISDTSKIKKMSKKQLRNIKKADTSGVKPKILSK</sequence>
<keyword evidence="8" id="KW-0539">Nucleus</keyword>
<feature type="compositionally biased region" description="Basic and acidic residues" evidence="10">
    <location>
        <begin position="53"/>
        <end position="74"/>
    </location>
</feature>
<keyword evidence="4" id="KW-0158">Chromosome</keyword>
<dbReference type="EMBL" id="HBHX01018485">
    <property type="protein sequence ID" value="CAE0109587.1"/>
    <property type="molecule type" value="Transcribed_RNA"/>
</dbReference>
<feature type="compositionally biased region" description="Basic residues" evidence="10">
    <location>
        <begin position="89"/>
        <end position="100"/>
    </location>
</feature>
<accession>A0A7S3APR3</accession>
<reference evidence="11" key="1">
    <citation type="submission" date="2021-01" db="EMBL/GenBank/DDBJ databases">
        <authorList>
            <person name="Corre E."/>
            <person name="Pelletier E."/>
            <person name="Niang G."/>
            <person name="Scheremetjew M."/>
            <person name="Finn R."/>
            <person name="Kale V."/>
            <person name="Holt S."/>
            <person name="Cochrane G."/>
            <person name="Meng A."/>
            <person name="Brown T."/>
            <person name="Cohen L."/>
        </authorList>
    </citation>
    <scope>NUCLEOTIDE SEQUENCE</scope>
    <source>
        <strain evidence="11">CCMP281</strain>
    </source>
</reference>
<evidence type="ECO:0000256" key="10">
    <source>
        <dbReference type="SAM" id="MobiDB-lite"/>
    </source>
</evidence>
<evidence type="ECO:0000256" key="6">
    <source>
        <dbReference type="ARBA" id="ARBA00022934"/>
    </source>
</evidence>
<evidence type="ECO:0000256" key="8">
    <source>
        <dbReference type="ARBA" id="ARBA00023242"/>
    </source>
</evidence>
<evidence type="ECO:0000256" key="1">
    <source>
        <dbReference type="ARBA" id="ARBA00004286"/>
    </source>
</evidence>
<feature type="region of interest" description="Disordered" evidence="10">
    <location>
        <begin position="1"/>
        <end position="22"/>
    </location>
</feature>
<dbReference type="PANTHER" id="PTHR13557:SF1">
    <property type="entry name" value="COILED-COIL DOMAIN-CONTAINING PROTEIN 86"/>
    <property type="match status" value="1"/>
</dbReference>
<evidence type="ECO:0000256" key="5">
    <source>
        <dbReference type="ARBA" id="ARBA00022553"/>
    </source>
</evidence>
<name>A0A7S3APR3_9EUKA</name>
<comment type="function">
    <text evidence="9">Required for proper chromosome segregation during mitosis and error-free mitotic progression.</text>
</comment>
<organism evidence="11">
    <name type="scientific">Haptolina ericina</name>
    <dbReference type="NCBI Taxonomy" id="156174"/>
    <lineage>
        <taxon>Eukaryota</taxon>
        <taxon>Haptista</taxon>
        <taxon>Haptophyta</taxon>
        <taxon>Prymnesiophyceae</taxon>
        <taxon>Prymnesiales</taxon>
        <taxon>Prymnesiaceae</taxon>
        <taxon>Haptolina</taxon>
    </lineage>
</organism>